<dbReference type="AlphaFoldDB" id="A0AB34JD33"/>
<dbReference type="Proteomes" id="UP001515480">
    <property type="component" value="Unassembled WGS sequence"/>
</dbReference>
<evidence type="ECO:0000313" key="2">
    <source>
        <dbReference type="Proteomes" id="UP001515480"/>
    </source>
</evidence>
<name>A0AB34JD33_PRYPA</name>
<reference evidence="1 2" key="1">
    <citation type="journal article" date="2024" name="Science">
        <title>Giant polyketide synthase enzymes in the biosynthesis of giant marine polyether toxins.</title>
        <authorList>
            <person name="Fallon T.R."/>
            <person name="Shende V.V."/>
            <person name="Wierzbicki I.H."/>
            <person name="Pendleton A.L."/>
            <person name="Watervoot N.F."/>
            <person name="Auber R.P."/>
            <person name="Gonzalez D.J."/>
            <person name="Wisecaver J.H."/>
            <person name="Moore B.S."/>
        </authorList>
    </citation>
    <scope>NUCLEOTIDE SEQUENCE [LARGE SCALE GENOMIC DNA]</scope>
    <source>
        <strain evidence="1 2">12B1</strain>
    </source>
</reference>
<gene>
    <name evidence="1" type="ORF">AB1Y20_003359</name>
</gene>
<protein>
    <submittedName>
        <fullName evidence="1">Uncharacterized protein</fullName>
    </submittedName>
</protein>
<dbReference type="EMBL" id="JBGBPQ010000010">
    <property type="protein sequence ID" value="KAL1519092.1"/>
    <property type="molecule type" value="Genomic_DNA"/>
</dbReference>
<comment type="caution">
    <text evidence="1">The sequence shown here is derived from an EMBL/GenBank/DDBJ whole genome shotgun (WGS) entry which is preliminary data.</text>
</comment>
<organism evidence="1 2">
    <name type="scientific">Prymnesium parvum</name>
    <name type="common">Toxic golden alga</name>
    <dbReference type="NCBI Taxonomy" id="97485"/>
    <lineage>
        <taxon>Eukaryota</taxon>
        <taxon>Haptista</taxon>
        <taxon>Haptophyta</taxon>
        <taxon>Prymnesiophyceae</taxon>
        <taxon>Prymnesiales</taxon>
        <taxon>Prymnesiaceae</taxon>
        <taxon>Prymnesium</taxon>
    </lineage>
</organism>
<sequence length="178" mass="20493">MGRELSSAELCELVSPYGDLHQVLPSELVGFCTQHGLVKLCDQTGLPKARHIDELRRLLDPLSRLRQLNGWQPLHKLRFLQKIDLHHMKPIAERSIEPVLGDEKHFVLHICSSKEDMKNIFNYEELAKYLNCKGVGHSRTPTSTHYRGWRQVNLSISRARRLLLQMSASRQPVPSLEL</sequence>
<proteinExistence type="predicted"/>
<keyword evidence="2" id="KW-1185">Reference proteome</keyword>
<evidence type="ECO:0000313" key="1">
    <source>
        <dbReference type="EMBL" id="KAL1519092.1"/>
    </source>
</evidence>
<accession>A0AB34JD33</accession>